<reference evidence="1" key="2">
    <citation type="submission" date="2018-05" db="EMBL/GenBank/DDBJ databases">
        <title>OpunRS2 (Oryza punctata Reference Sequence Version 2).</title>
        <authorList>
            <person name="Zhang J."/>
            <person name="Kudrna D."/>
            <person name="Lee S."/>
            <person name="Talag J."/>
            <person name="Welchert J."/>
            <person name="Wing R.A."/>
        </authorList>
    </citation>
    <scope>NUCLEOTIDE SEQUENCE [LARGE SCALE GENOMIC DNA]</scope>
</reference>
<evidence type="ECO:0000313" key="2">
    <source>
        <dbReference type="Proteomes" id="UP000026962"/>
    </source>
</evidence>
<evidence type="ECO:0000313" key="1">
    <source>
        <dbReference type="EnsemblPlants" id="OPUNC08G18390.1"/>
    </source>
</evidence>
<name>A0A0E0LWT7_ORYPU</name>
<protein>
    <submittedName>
        <fullName evidence="1">Uncharacterized protein</fullName>
    </submittedName>
</protein>
<dbReference type="HOGENOM" id="CLU_1527620_0_0_1"/>
<accession>A0A0E0LWT7</accession>
<dbReference type="Gramene" id="OPUNC08G18390.1">
    <property type="protein sequence ID" value="OPUNC08G18390.1"/>
    <property type="gene ID" value="OPUNC08G18390"/>
</dbReference>
<sequence>MTHVGFNEAPPLPICSPRFDSQLLESSITVNEDNLFRPDSQASAAPRAATANGIRLLLVKNLAPTLRPLPSQITASPRAATTTTSEEVFYPDSQIAIVCRRCLRDHLLRIRLLPTEDWPSTLRPLPPLEGRPTRHLATTYRLPDHLNPLGQAWPGHLRLPPRHLRCPPPCLVLPLV</sequence>
<dbReference type="Proteomes" id="UP000026962">
    <property type="component" value="Chromosome 8"/>
</dbReference>
<dbReference type="EnsemblPlants" id="OPUNC08G18390.1">
    <property type="protein sequence ID" value="OPUNC08G18390.1"/>
    <property type="gene ID" value="OPUNC08G18390"/>
</dbReference>
<dbReference type="AlphaFoldDB" id="A0A0E0LWT7"/>
<proteinExistence type="predicted"/>
<organism evidence="1">
    <name type="scientific">Oryza punctata</name>
    <name type="common">Red rice</name>
    <dbReference type="NCBI Taxonomy" id="4537"/>
    <lineage>
        <taxon>Eukaryota</taxon>
        <taxon>Viridiplantae</taxon>
        <taxon>Streptophyta</taxon>
        <taxon>Embryophyta</taxon>
        <taxon>Tracheophyta</taxon>
        <taxon>Spermatophyta</taxon>
        <taxon>Magnoliopsida</taxon>
        <taxon>Liliopsida</taxon>
        <taxon>Poales</taxon>
        <taxon>Poaceae</taxon>
        <taxon>BOP clade</taxon>
        <taxon>Oryzoideae</taxon>
        <taxon>Oryzeae</taxon>
        <taxon>Oryzinae</taxon>
        <taxon>Oryza</taxon>
    </lineage>
</organism>
<reference evidence="1" key="1">
    <citation type="submission" date="2015-04" db="UniProtKB">
        <authorList>
            <consortium name="EnsemblPlants"/>
        </authorList>
    </citation>
    <scope>IDENTIFICATION</scope>
</reference>
<keyword evidence="2" id="KW-1185">Reference proteome</keyword>